<dbReference type="Gene3D" id="2.40.50.320">
    <property type="entry name" value="Copper binding periplasmic protein CusF"/>
    <property type="match status" value="1"/>
</dbReference>
<evidence type="ECO:0008006" key="4">
    <source>
        <dbReference type="Google" id="ProtNLM"/>
    </source>
</evidence>
<dbReference type="Pfam" id="PF14481">
    <property type="entry name" value="Fimbrial_PilY2"/>
    <property type="match status" value="1"/>
</dbReference>
<dbReference type="InterPro" id="IPR029497">
    <property type="entry name" value="Fimbrial_PilY2"/>
</dbReference>
<evidence type="ECO:0000313" key="2">
    <source>
        <dbReference type="EMBL" id="QJP11500.1"/>
    </source>
</evidence>
<dbReference type="Proteomes" id="UP000502549">
    <property type="component" value="Chromosome"/>
</dbReference>
<gene>
    <name evidence="2" type="ORF">G4G71_27770</name>
</gene>
<accession>A0A7Z3BR41</accession>
<name>A0A7Z3BR41_9PSED</name>
<keyword evidence="1" id="KW-0732">Signal</keyword>
<sequence>MTRTVITLALAALLSSAAGGAGADVIESNGPVTLIDLKESRIRVNEVDYLLPNRVQVGSMPAIYQIREGSVISFLAQSGAPYPTITSIGMLYQPPIQNTTNSATPNEQQ</sequence>
<evidence type="ECO:0000313" key="3">
    <source>
        <dbReference type="Proteomes" id="UP000502549"/>
    </source>
</evidence>
<feature type="chain" id="PRO_5030665744" description="Type IV pilus assembly protein PilY2" evidence="1">
    <location>
        <begin position="24"/>
        <end position="109"/>
    </location>
</feature>
<dbReference type="EMBL" id="CP048833">
    <property type="protein sequence ID" value="QJP11500.1"/>
    <property type="molecule type" value="Genomic_DNA"/>
</dbReference>
<dbReference type="AlphaFoldDB" id="A0A7Z3BR41"/>
<evidence type="ECO:0000256" key="1">
    <source>
        <dbReference type="SAM" id="SignalP"/>
    </source>
</evidence>
<feature type="signal peptide" evidence="1">
    <location>
        <begin position="1"/>
        <end position="23"/>
    </location>
</feature>
<protein>
    <recommendedName>
        <fullName evidence="4">Type IV pilus assembly protein PilY2</fullName>
    </recommendedName>
</protein>
<dbReference type="InterPro" id="IPR042230">
    <property type="entry name" value="CusF_sf"/>
</dbReference>
<reference evidence="2 3" key="1">
    <citation type="submission" date="2020-02" db="EMBL/GenBank/DDBJ databases">
        <title>Complete genome sequence of Pseudomonas multiresinivorans ORNL1.</title>
        <authorList>
            <person name="Podar M."/>
        </authorList>
    </citation>
    <scope>NUCLEOTIDE SEQUENCE [LARGE SCALE GENOMIC DNA]</scope>
    <source>
        <strain evidence="3">populi</strain>
    </source>
</reference>
<dbReference type="KEGG" id="pmui:G4G71_27770"/>
<dbReference type="RefSeq" id="WP_169941888.1">
    <property type="nucleotide sequence ID" value="NZ_CP048833.1"/>
</dbReference>
<proteinExistence type="predicted"/>
<organism evidence="2 3">
    <name type="scientific">Pseudomonas multiresinivorans</name>
    <dbReference type="NCBI Taxonomy" id="95301"/>
    <lineage>
        <taxon>Bacteria</taxon>
        <taxon>Pseudomonadati</taxon>
        <taxon>Pseudomonadota</taxon>
        <taxon>Gammaproteobacteria</taxon>
        <taxon>Pseudomonadales</taxon>
        <taxon>Pseudomonadaceae</taxon>
        <taxon>Pseudomonas</taxon>
    </lineage>
</organism>
<keyword evidence="3" id="KW-1185">Reference proteome</keyword>